<organism evidence="1 2">
    <name type="scientific">Pseudoflavonifractor hominis</name>
    <dbReference type="NCBI Taxonomy" id="2763059"/>
    <lineage>
        <taxon>Bacteria</taxon>
        <taxon>Bacillati</taxon>
        <taxon>Bacillota</taxon>
        <taxon>Clostridia</taxon>
        <taxon>Eubacteriales</taxon>
        <taxon>Oscillospiraceae</taxon>
        <taxon>Pseudoflavonifractor</taxon>
    </lineage>
</organism>
<dbReference type="EMBL" id="JACOPR010000002">
    <property type="protein sequence ID" value="MBC5729933.1"/>
    <property type="molecule type" value="Genomic_DNA"/>
</dbReference>
<proteinExistence type="predicted"/>
<keyword evidence="2" id="KW-1185">Reference proteome</keyword>
<comment type="caution">
    <text evidence="1">The sequence shown here is derived from an EMBL/GenBank/DDBJ whole genome shotgun (WGS) entry which is preliminary data.</text>
</comment>
<sequence length="183" mass="21001">MEELKELKARMQEQRPVDWESFPDIGLYMDQVVSYLPRQLIHYGDGELLTSAMVNNYIKDGLLPRAEGKRYSRTHLGYLTAICVLKQVLSVKETNRLIAAGTERKRTTEELYAYFCRQLDAALSETAQSLPEEGEEEDLPRLALDLALRSYADRLACQRVLDILAQHTPEPERSSRKKERAGK</sequence>
<dbReference type="InterPro" id="IPR014975">
    <property type="entry name" value="DUF1836"/>
</dbReference>
<dbReference type="PANTHER" id="PTHR40056">
    <property type="entry name" value="HYPOTHETICAL CYTOSOLIC PROTEIN"/>
    <property type="match status" value="1"/>
</dbReference>
<reference evidence="1 2" key="1">
    <citation type="submission" date="2020-08" db="EMBL/GenBank/DDBJ databases">
        <title>Genome public.</title>
        <authorList>
            <person name="Liu C."/>
            <person name="Sun Q."/>
        </authorList>
    </citation>
    <scope>NUCLEOTIDE SEQUENCE [LARGE SCALE GENOMIC DNA]</scope>
    <source>
        <strain evidence="1 2">New-38</strain>
    </source>
</reference>
<dbReference type="PANTHER" id="PTHR40056:SF1">
    <property type="entry name" value="DUF1836 DOMAIN-CONTAINING PROTEIN"/>
    <property type="match status" value="1"/>
</dbReference>
<dbReference type="Proteomes" id="UP000660021">
    <property type="component" value="Unassembled WGS sequence"/>
</dbReference>
<evidence type="ECO:0000313" key="2">
    <source>
        <dbReference type="Proteomes" id="UP000660021"/>
    </source>
</evidence>
<dbReference type="RefSeq" id="WP_186963075.1">
    <property type="nucleotide sequence ID" value="NZ_JACOPR010000002.1"/>
</dbReference>
<dbReference type="Pfam" id="PF08876">
    <property type="entry name" value="DUF1836"/>
    <property type="match status" value="1"/>
</dbReference>
<protein>
    <submittedName>
        <fullName evidence="1">DUF1836 domain-containing protein</fullName>
    </submittedName>
</protein>
<gene>
    <name evidence="1" type="ORF">H8S34_03680</name>
</gene>
<name>A0ABR7HR07_9FIRM</name>
<accession>A0ABR7HR07</accession>
<evidence type="ECO:0000313" key="1">
    <source>
        <dbReference type="EMBL" id="MBC5729933.1"/>
    </source>
</evidence>